<reference evidence="5 6" key="1">
    <citation type="journal article" date="2012" name="Front. Microbiol.">
        <title>Draft Genome Sequence of the Virulent Strain 01-B526 of the Fish Pathogen Aeromonas salmonicida.</title>
        <authorList>
            <person name="Charette S.J."/>
            <person name="Brochu F."/>
            <person name="Boyle B."/>
            <person name="Filion G."/>
            <person name="Tanaka K.H."/>
            <person name="Derome N."/>
        </authorList>
    </citation>
    <scope>NUCLEOTIDE SEQUENCE [LARGE SCALE GENOMIC DNA]</scope>
    <source>
        <strain evidence="5 6">P11</strain>
    </source>
</reference>
<dbReference type="AlphaFoldDB" id="A0A1A6AIZ5"/>
<evidence type="ECO:0000256" key="2">
    <source>
        <dbReference type="ARBA" id="ARBA00022840"/>
    </source>
</evidence>
<sequence>MVDCLIFLGTPNMGDSLGVNILKSIGIVTNSNSLVAEFLKSSIENIYKGFVAINNYYLNELKSTDKIDDDVILIMNHEIAIEIERYVKNKKNIIVIERTIKENEVYKIFNIPQGTKALVVNNAKSATLETISLLYRIGVNNITLIPYDENQTYENIKFAITPGESSRVPKYIEKVIDIGNRCIDISTFINISNKLMFKSRVIDTRLFKYSEKIVNLDIGIKDKYKELYIKNEDLNAVLNMSKEGIMFTDLDGKISFYNNAFERLFNIRENIKCKNIKNVLDKNLVCLLGKNSVKDELIEYRDKFIVVNKEIVNYYGEKKGCYISISEVTYLEQLAKKLTLKYSNKGLIARYDFNSIKTNSNSIKECIKLGNKVAKSDLTVLITGESGTGKELFAQSIHNASLRKNRPFVAINCAAVPESLLESELFGYESGAFTGARKEGKVGLFEQANMGTIFLDEIGDMPLTLQARLLRVLQEKQVMRIGSDGLINIDIRVISATNKNLLQMIEKGQFRKDLFYRINVLPINIPPVRERKEDIISLIKYFMGRKRNIRLSDEVIEIFMNYSWPGNIREIQNVASYIKIMNDEEEVKARDLPYYLVDYNIDFDKEITYLKSKNCILNSVLILKIIKEQGILKSGIGRKSIKKIMEAKNIRLSEAEIRRIMSILNKLSLILCNLGRGGSKITTKGDNFLKWMENRTKL</sequence>
<dbReference type="InterPro" id="IPR003593">
    <property type="entry name" value="AAA+_ATPase"/>
</dbReference>
<feature type="domain" description="Sigma-54 factor interaction" evidence="3">
    <location>
        <begin position="356"/>
        <end position="580"/>
    </location>
</feature>
<dbReference type="InterPro" id="IPR035965">
    <property type="entry name" value="PAS-like_dom_sf"/>
</dbReference>
<dbReference type="Proteomes" id="UP000093954">
    <property type="component" value="Unassembled WGS sequence"/>
</dbReference>
<accession>A0A1A6AIZ5</accession>
<dbReference type="PANTHER" id="PTHR32071:SF57">
    <property type="entry name" value="C4-DICARBOXYLATE TRANSPORT TRANSCRIPTIONAL REGULATORY PROTEIN DCTD"/>
    <property type="match status" value="1"/>
</dbReference>
<dbReference type="EMBL" id="LROS01000075">
    <property type="protein sequence ID" value="OBR90042.1"/>
    <property type="molecule type" value="Genomic_DNA"/>
</dbReference>
<dbReference type="InterPro" id="IPR027417">
    <property type="entry name" value="P-loop_NTPase"/>
</dbReference>
<organism evidence="5 6">
    <name type="scientific">Clostridium ragsdalei P11</name>
    <dbReference type="NCBI Taxonomy" id="1353534"/>
    <lineage>
        <taxon>Bacteria</taxon>
        <taxon>Bacillati</taxon>
        <taxon>Bacillota</taxon>
        <taxon>Clostridia</taxon>
        <taxon>Eubacteriales</taxon>
        <taxon>Clostridiaceae</taxon>
        <taxon>Clostridium</taxon>
    </lineage>
</organism>
<dbReference type="PROSITE" id="PS50045">
    <property type="entry name" value="SIGMA54_INTERACT_4"/>
    <property type="match status" value="1"/>
</dbReference>
<keyword evidence="2" id="KW-0067">ATP-binding</keyword>
<dbReference type="InterPro" id="IPR058031">
    <property type="entry name" value="AAA_lid_NorR"/>
</dbReference>
<dbReference type="Gene3D" id="1.10.8.60">
    <property type="match status" value="1"/>
</dbReference>
<dbReference type="SUPFAM" id="SSF52540">
    <property type="entry name" value="P-loop containing nucleoside triphosphate hydrolases"/>
    <property type="match status" value="1"/>
</dbReference>
<gene>
    <name evidence="5" type="primary">rocR_3</name>
    <name evidence="5" type="ORF">CLRAG_36490</name>
</gene>
<dbReference type="Pfam" id="PF00158">
    <property type="entry name" value="Sigma54_activat"/>
    <property type="match status" value="1"/>
</dbReference>
<proteinExistence type="predicted"/>
<comment type="caution">
    <text evidence="5">The sequence shown here is derived from an EMBL/GenBank/DDBJ whole genome shotgun (WGS) entry which is preliminary data.</text>
</comment>
<dbReference type="PATRIC" id="fig|1353534.3.peg.3712"/>
<dbReference type="Gene3D" id="1.10.10.10">
    <property type="entry name" value="Winged helix-like DNA-binding domain superfamily/Winged helix DNA-binding domain"/>
    <property type="match status" value="1"/>
</dbReference>
<dbReference type="InterPro" id="IPR025662">
    <property type="entry name" value="Sigma_54_int_dom_ATP-bd_1"/>
</dbReference>
<dbReference type="GO" id="GO:0005524">
    <property type="term" value="F:ATP binding"/>
    <property type="evidence" value="ECO:0007669"/>
    <property type="project" value="UniProtKB-KW"/>
</dbReference>
<dbReference type="InterPro" id="IPR036388">
    <property type="entry name" value="WH-like_DNA-bd_sf"/>
</dbReference>
<evidence type="ECO:0000313" key="5">
    <source>
        <dbReference type="EMBL" id="OBR90042.1"/>
    </source>
</evidence>
<name>A0A1A6AIZ5_9CLOT</name>
<dbReference type="Gene3D" id="3.30.450.20">
    <property type="entry name" value="PAS domain"/>
    <property type="match status" value="1"/>
</dbReference>
<evidence type="ECO:0000259" key="4">
    <source>
        <dbReference type="PROSITE" id="PS50112"/>
    </source>
</evidence>
<evidence type="ECO:0000256" key="1">
    <source>
        <dbReference type="ARBA" id="ARBA00022741"/>
    </source>
</evidence>
<dbReference type="FunFam" id="3.40.50.300:FF:000006">
    <property type="entry name" value="DNA-binding transcriptional regulator NtrC"/>
    <property type="match status" value="1"/>
</dbReference>
<keyword evidence="6" id="KW-1185">Reference proteome</keyword>
<dbReference type="Gene3D" id="3.40.50.300">
    <property type="entry name" value="P-loop containing nucleotide triphosphate hydrolases"/>
    <property type="match status" value="1"/>
</dbReference>
<dbReference type="PROSITE" id="PS00675">
    <property type="entry name" value="SIGMA54_INTERACT_1"/>
    <property type="match status" value="1"/>
</dbReference>
<dbReference type="SUPFAM" id="SSF55785">
    <property type="entry name" value="PYP-like sensor domain (PAS domain)"/>
    <property type="match status" value="1"/>
</dbReference>
<feature type="domain" description="PAS" evidence="4">
    <location>
        <begin position="230"/>
        <end position="270"/>
    </location>
</feature>
<protein>
    <submittedName>
        <fullName evidence="5">Arginine utilization regulatory protein RocR</fullName>
    </submittedName>
</protein>
<dbReference type="GO" id="GO:0006355">
    <property type="term" value="P:regulation of DNA-templated transcription"/>
    <property type="evidence" value="ECO:0007669"/>
    <property type="project" value="InterPro"/>
</dbReference>
<evidence type="ECO:0000313" key="6">
    <source>
        <dbReference type="Proteomes" id="UP000093954"/>
    </source>
</evidence>
<dbReference type="SMART" id="SM00382">
    <property type="entry name" value="AAA"/>
    <property type="match status" value="1"/>
</dbReference>
<dbReference type="CDD" id="cd00009">
    <property type="entry name" value="AAA"/>
    <property type="match status" value="1"/>
</dbReference>
<keyword evidence="1" id="KW-0547">Nucleotide-binding</keyword>
<dbReference type="InterPro" id="IPR000014">
    <property type="entry name" value="PAS"/>
</dbReference>
<dbReference type="PROSITE" id="PS50112">
    <property type="entry name" value="PAS"/>
    <property type="match status" value="1"/>
</dbReference>
<dbReference type="Pfam" id="PF25601">
    <property type="entry name" value="AAA_lid_14"/>
    <property type="match status" value="1"/>
</dbReference>
<dbReference type="PANTHER" id="PTHR32071">
    <property type="entry name" value="TRANSCRIPTIONAL REGULATORY PROTEIN"/>
    <property type="match status" value="1"/>
</dbReference>
<evidence type="ECO:0000259" key="3">
    <source>
        <dbReference type="PROSITE" id="PS50045"/>
    </source>
</evidence>
<dbReference type="InterPro" id="IPR002078">
    <property type="entry name" value="Sigma_54_int"/>
</dbReference>